<dbReference type="InterPro" id="IPR042099">
    <property type="entry name" value="ANL_N_sf"/>
</dbReference>
<dbReference type="EMBL" id="CP063458">
    <property type="protein sequence ID" value="QOV91987.1"/>
    <property type="molecule type" value="Genomic_DNA"/>
</dbReference>
<dbReference type="InterPro" id="IPR020845">
    <property type="entry name" value="AMP-binding_CS"/>
</dbReference>
<evidence type="ECO:0000256" key="1">
    <source>
        <dbReference type="ARBA" id="ARBA00006432"/>
    </source>
</evidence>
<dbReference type="KEGG" id="hbs:IPV69_11785"/>
<name>A0A7M2X2J5_9BACT</name>
<dbReference type="Gene3D" id="3.40.50.12780">
    <property type="entry name" value="N-terminal domain of ligase-like"/>
    <property type="match status" value="1"/>
</dbReference>
<dbReference type="InterPro" id="IPR000873">
    <property type="entry name" value="AMP-dep_synth/lig_dom"/>
</dbReference>
<accession>A0A7M2X2J5</accession>
<keyword evidence="6" id="KW-1185">Reference proteome</keyword>
<comment type="similarity">
    <text evidence="1">Belongs to the ATP-dependent AMP-binding enzyme family.</text>
</comment>
<protein>
    <submittedName>
        <fullName evidence="5">AMP-binding protein</fullName>
    </submittedName>
</protein>
<dbReference type="Gene3D" id="3.30.300.30">
    <property type="match status" value="1"/>
</dbReference>
<dbReference type="GO" id="GO:0006631">
    <property type="term" value="P:fatty acid metabolic process"/>
    <property type="evidence" value="ECO:0007669"/>
    <property type="project" value="TreeGrafter"/>
</dbReference>
<keyword evidence="2" id="KW-0436">Ligase</keyword>
<dbReference type="PROSITE" id="PS00455">
    <property type="entry name" value="AMP_BINDING"/>
    <property type="match status" value="1"/>
</dbReference>
<dbReference type="Pfam" id="PF00501">
    <property type="entry name" value="AMP-binding"/>
    <property type="match status" value="1"/>
</dbReference>
<evidence type="ECO:0000313" key="6">
    <source>
        <dbReference type="Proteomes" id="UP000593765"/>
    </source>
</evidence>
<gene>
    <name evidence="5" type="ORF">IPV69_11785</name>
</gene>
<dbReference type="PANTHER" id="PTHR43201">
    <property type="entry name" value="ACYL-COA SYNTHETASE"/>
    <property type="match status" value="1"/>
</dbReference>
<organism evidence="5 6">
    <name type="scientific">Humisphaera borealis</name>
    <dbReference type="NCBI Taxonomy" id="2807512"/>
    <lineage>
        <taxon>Bacteria</taxon>
        <taxon>Pseudomonadati</taxon>
        <taxon>Planctomycetota</taxon>
        <taxon>Phycisphaerae</taxon>
        <taxon>Tepidisphaerales</taxon>
        <taxon>Tepidisphaeraceae</taxon>
        <taxon>Humisphaera</taxon>
    </lineage>
</organism>
<reference evidence="5 6" key="1">
    <citation type="submission" date="2020-10" db="EMBL/GenBank/DDBJ databases">
        <title>Wide distribution of Phycisphaera-like planctomycetes from WD2101 soil group in peatlands and genome analysis of the first cultivated representative.</title>
        <authorList>
            <person name="Dedysh S.N."/>
            <person name="Beletsky A.V."/>
            <person name="Ivanova A."/>
            <person name="Kulichevskaya I.S."/>
            <person name="Suzina N.E."/>
            <person name="Philippov D.A."/>
            <person name="Rakitin A.L."/>
            <person name="Mardanov A.V."/>
            <person name="Ravin N.V."/>
        </authorList>
    </citation>
    <scope>NUCLEOTIDE SEQUENCE [LARGE SCALE GENOMIC DNA]</scope>
    <source>
        <strain evidence="5 6">M1803</strain>
    </source>
</reference>
<dbReference type="RefSeq" id="WP_206295310.1">
    <property type="nucleotide sequence ID" value="NZ_CP063458.1"/>
</dbReference>
<proteinExistence type="inferred from homology"/>
<evidence type="ECO:0000259" key="4">
    <source>
        <dbReference type="Pfam" id="PF13193"/>
    </source>
</evidence>
<dbReference type="AlphaFoldDB" id="A0A7M2X2J5"/>
<evidence type="ECO:0000256" key="2">
    <source>
        <dbReference type="ARBA" id="ARBA00022598"/>
    </source>
</evidence>
<dbReference type="SUPFAM" id="SSF56801">
    <property type="entry name" value="Acetyl-CoA synthetase-like"/>
    <property type="match status" value="1"/>
</dbReference>
<dbReference type="PANTHER" id="PTHR43201:SF5">
    <property type="entry name" value="MEDIUM-CHAIN ACYL-COA LIGASE ACSF2, MITOCHONDRIAL"/>
    <property type="match status" value="1"/>
</dbReference>
<feature type="domain" description="AMP-dependent synthetase/ligase" evidence="3">
    <location>
        <begin position="8"/>
        <end position="348"/>
    </location>
</feature>
<dbReference type="InterPro" id="IPR045851">
    <property type="entry name" value="AMP-bd_C_sf"/>
</dbReference>
<evidence type="ECO:0000313" key="5">
    <source>
        <dbReference type="EMBL" id="QOV91987.1"/>
    </source>
</evidence>
<dbReference type="GO" id="GO:0031956">
    <property type="term" value="F:medium-chain fatty acid-CoA ligase activity"/>
    <property type="evidence" value="ECO:0007669"/>
    <property type="project" value="TreeGrafter"/>
</dbReference>
<dbReference type="Proteomes" id="UP000593765">
    <property type="component" value="Chromosome"/>
</dbReference>
<feature type="domain" description="AMP-binding enzyme C-terminal" evidence="4">
    <location>
        <begin position="400"/>
        <end position="476"/>
    </location>
</feature>
<dbReference type="Pfam" id="PF13193">
    <property type="entry name" value="AMP-binding_C"/>
    <property type="match status" value="1"/>
</dbReference>
<dbReference type="InterPro" id="IPR025110">
    <property type="entry name" value="AMP-bd_C"/>
</dbReference>
<sequence length="491" mass="52489">MLFEHVFANAKRDPSRVLFIDDRGQTTAEQFAKMVAGFSMLFRSQTTQPRIGLFLPTTTAFAASFYGALVAGKTVVPINFLLGKKEIAHIIKDSGIDTIVSAPPLIDRIKGLPIKLIDLSTLPTSAPEGMTMPPLPTPAASDLAVIMYTSGTSGLPKGVMLTYGNLAADAQSAIDHAQLKGEHKFLGVLPLFHSTGMLATLLAPTQLGAMVLYQARFSPVGMLQAIRDHKLSLLVAVPSMYGAVARLKSAGPDDLAHVYAVISGGEPLPGNIREAFLAKFGKPIMEGYGLTETIGPISFNVPGRHKPGSVGQIVPGATIKLIDDNGNEAPQGQDGEVWMKGAMIMVGYNNLPKETAEALTPDGFFKSGDLGHLDADGYLYITGRKKDLIIVAGEKAVPREIEEILLTHPSLAHAAVIGKKDPSRGEVVVAFVVPKEGETVKPDELREHCRAGGLVQWKIPREVFVATELPMSPTGKVLKRVLAEQLAKQPT</sequence>
<evidence type="ECO:0000259" key="3">
    <source>
        <dbReference type="Pfam" id="PF00501"/>
    </source>
</evidence>